<dbReference type="EMBL" id="SJKC01000002">
    <property type="protein sequence ID" value="TCC38538.1"/>
    <property type="molecule type" value="Genomic_DNA"/>
</dbReference>
<organism evidence="2 3">
    <name type="scientific">Kribbella speibonae</name>
    <dbReference type="NCBI Taxonomy" id="1572660"/>
    <lineage>
        <taxon>Bacteria</taxon>
        <taxon>Bacillati</taxon>
        <taxon>Actinomycetota</taxon>
        <taxon>Actinomycetes</taxon>
        <taxon>Propionibacteriales</taxon>
        <taxon>Kribbellaceae</taxon>
        <taxon>Kribbella</taxon>
    </lineage>
</organism>
<dbReference type="SUPFAM" id="SSF55729">
    <property type="entry name" value="Acyl-CoA N-acyltransferases (Nat)"/>
    <property type="match status" value="1"/>
</dbReference>
<dbReference type="GO" id="GO:0016747">
    <property type="term" value="F:acyltransferase activity, transferring groups other than amino-acyl groups"/>
    <property type="evidence" value="ECO:0007669"/>
    <property type="project" value="InterPro"/>
</dbReference>
<gene>
    <name evidence="2" type="ORF">E0H92_19155</name>
</gene>
<comment type="caution">
    <text evidence="2">The sequence shown here is derived from an EMBL/GenBank/DDBJ whole genome shotgun (WGS) entry which is preliminary data.</text>
</comment>
<protein>
    <submittedName>
        <fullName evidence="2">GNAT family N-acetyltransferase</fullName>
    </submittedName>
</protein>
<dbReference type="AlphaFoldDB" id="A0A4R0J390"/>
<dbReference type="InterPro" id="IPR016181">
    <property type="entry name" value="Acyl_CoA_acyltransferase"/>
</dbReference>
<dbReference type="Proteomes" id="UP000294225">
    <property type="component" value="Unassembled WGS sequence"/>
</dbReference>
<dbReference type="Pfam" id="PF00583">
    <property type="entry name" value="Acetyltransf_1"/>
    <property type="match status" value="1"/>
</dbReference>
<dbReference type="PROSITE" id="PS51186">
    <property type="entry name" value="GNAT"/>
    <property type="match status" value="1"/>
</dbReference>
<evidence type="ECO:0000313" key="3">
    <source>
        <dbReference type="Proteomes" id="UP000294225"/>
    </source>
</evidence>
<sequence length="166" mass="19101">MSDLVVRRVQATDRPLMERLWLMFRHDMSEFQGQLPRPDGSFRTEWLEKVLTGDPEWAGYVISLGENPVGFCFMRALQQPVHVLNAFFMVRPVRRSGHGLRAVQEVLSHHPGPCDVAFQGNNEKAVRFWQRVATEISGDAWTQEARPNAGRPDTTPDLWISFQVQR</sequence>
<evidence type="ECO:0000313" key="2">
    <source>
        <dbReference type="EMBL" id="TCC38538.1"/>
    </source>
</evidence>
<proteinExistence type="predicted"/>
<accession>A0A4R0J390</accession>
<dbReference type="RefSeq" id="WP_131497139.1">
    <property type="nucleotide sequence ID" value="NZ_SJKC01000002.1"/>
</dbReference>
<name>A0A4R0J390_9ACTN</name>
<evidence type="ECO:0000259" key="1">
    <source>
        <dbReference type="PROSITE" id="PS51186"/>
    </source>
</evidence>
<dbReference type="Gene3D" id="3.40.630.30">
    <property type="match status" value="1"/>
</dbReference>
<dbReference type="InterPro" id="IPR000182">
    <property type="entry name" value="GNAT_dom"/>
</dbReference>
<keyword evidence="2" id="KW-0808">Transferase</keyword>
<feature type="domain" description="N-acetyltransferase" evidence="1">
    <location>
        <begin position="4"/>
        <end position="165"/>
    </location>
</feature>
<reference evidence="2 3" key="1">
    <citation type="submission" date="2019-02" db="EMBL/GenBank/DDBJ databases">
        <title>Kribbella capetownensis sp. nov. and Kribbella speibonae sp. nov., isolated from soil.</title>
        <authorList>
            <person name="Curtis S.M."/>
            <person name="Norton I."/>
            <person name="Everest G.J."/>
            <person name="Meyers P.R."/>
        </authorList>
    </citation>
    <scope>NUCLEOTIDE SEQUENCE [LARGE SCALE GENOMIC DNA]</scope>
    <source>
        <strain evidence="2 3">YM55</strain>
    </source>
</reference>